<dbReference type="Gene3D" id="1.10.150.240">
    <property type="entry name" value="Putative phosphatase, domain 2"/>
    <property type="match status" value="1"/>
</dbReference>
<reference evidence="1 2" key="1">
    <citation type="journal article" date="2007" name="Nature">
        <title>Evolution of genes and genomes on the Drosophila phylogeny.</title>
        <authorList>
            <consortium name="Drosophila 12 Genomes Consortium"/>
            <person name="Clark A.G."/>
            <person name="Eisen M.B."/>
            <person name="Smith D.R."/>
            <person name="Bergman C.M."/>
            <person name="Oliver B."/>
            <person name="Markow T.A."/>
            <person name="Kaufman T.C."/>
            <person name="Kellis M."/>
            <person name="Gelbart W."/>
            <person name="Iyer V.N."/>
            <person name="Pollard D.A."/>
            <person name="Sackton T.B."/>
            <person name="Larracuente A.M."/>
            <person name="Singh N.D."/>
            <person name="Abad J.P."/>
            <person name="Abt D.N."/>
            <person name="Adryan B."/>
            <person name="Aguade M."/>
            <person name="Akashi H."/>
            <person name="Anderson W.W."/>
            <person name="Aquadro C.F."/>
            <person name="Ardell D.H."/>
            <person name="Arguello R."/>
            <person name="Artieri C.G."/>
            <person name="Barbash D.A."/>
            <person name="Barker D."/>
            <person name="Barsanti P."/>
            <person name="Batterham P."/>
            <person name="Batzoglou S."/>
            <person name="Begun D."/>
            <person name="Bhutkar A."/>
            <person name="Blanco E."/>
            <person name="Bosak S.A."/>
            <person name="Bradley R.K."/>
            <person name="Brand A.D."/>
            <person name="Brent M.R."/>
            <person name="Brooks A.N."/>
            <person name="Brown R.H."/>
            <person name="Butlin R.K."/>
            <person name="Caggese C."/>
            <person name="Calvi B.R."/>
            <person name="Bernardo de Carvalho A."/>
            <person name="Caspi A."/>
            <person name="Castrezana S."/>
            <person name="Celniker S.E."/>
            <person name="Chang J.L."/>
            <person name="Chapple C."/>
            <person name="Chatterji S."/>
            <person name="Chinwalla A."/>
            <person name="Civetta A."/>
            <person name="Clifton S.W."/>
            <person name="Comeron J.M."/>
            <person name="Costello J.C."/>
            <person name="Coyne J.A."/>
            <person name="Daub J."/>
            <person name="David R.G."/>
            <person name="Delcher A.L."/>
            <person name="Delehaunty K."/>
            <person name="Do C.B."/>
            <person name="Ebling H."/>
            <person name="Edwards K."/>
            <person name="Eickbush T."/>
            <person name="Evans J.D."/>
            <person name="Filipski A."/>
            <person name="Findeiss S."/>
            <person name="Freyhult E."/>
            <person name="Fulton L."/>
            <person name="Fulton R."/>
            <person name="Garcia A.C."/>
            <person name="Gardiner A."/>
            <person name="Garfield D.A."/>
            <person name="Garvin B.E."/>
            <person name="Gibson G."/>
            <person name="Gilbert D."/>
            <person name="Gnerre S."/>
            <person name="Godfrey J."/>
            <person name="Good R."/>
            <person name="Gotea V."/>
            <person name="Gravely B."/>
            <person name="Greenberg A.J."/>
            <person name="Griffiths-Jones S."/>
            <person name="Gross S."/>
            <person name="Guigo R."/>
            <person name="Gustafson E.A."/>
            <person name="Haerty W."/>
            <person name="Hahn M.W."/>
            <person name="Halligan D.L."/>
            <person name="Halpern A.L."/>
            <person name="Halter G.M."/>
            <person name="Han M.V."/>
            <person name="Heger A."/>
            <person name="Hillier L."/>
            <person name="Hinrichs A.S."/>
            <person name="Holmes I."/>
            <person name="Hoskins R.A."/>
            <person name="Hubisz M.J."/>
            <person name="Hultmark D."/>
            <person name="Huntley M.A."/>
            <person name="Jaffe D.B."/>
            <person name="Jagadeeshan S."/>
            <person name="Jeck W.R."/>
            <person name="Johnson J."/>
            <person name="Jones C.D."/>
            <person name="Jordan W.C."/>
            <person name="Karpen G.H."/>
            <person name="Kataoka E."/>
            <person name="Keightley P.D."/>
            <person name="Kheradpour P."/>
            <person name="Kirkness E.F."/>
            <person name="Koerich L.B."/>
            <person name="Kristiansen K."/>
            <person name="Kudrna D."/>
            <person name="Kulathinal R.J."/>
            <person name="Kumar S."/>
            <person name="Kwok R."/>
            <person name="Lander E."/>
            <person name="Langley C.H."/>
            <person name="Lapoint R."/>
            <person name="Lazzaro B.P."/>
            <person name="Lee S.J."/>
            <person name="Levesque L."/>
            <person name="Li R."/>
            <person name="Lin C.F."/>
            <person name="Lin M.F."/>
            <person name="Lindblad-Toh K."/>
            <person name="Llopart A."/>
            <person name="Long M."/>
            <person name="Low L."/>
            <person name="Lozovsky E."/>
            <person name="Lu J."/>
            <person name="Luo M."/>
            <person name="Machado C.A."/>
            <person name="Makalowski W."/>
            <person name="Marzo M."/>
            <person name="Matsuda M."/>
            <person name="Matzkin L."/>
            <person name="McAllister B."/>
            <person name="McBride C.S."/>
            <person name="McKernan B."/>
            <person name="McKernan K."/>
            <person name="Mendez-Lago M."/>
            <person name="Minx P."/>
            <person name="Mollenhauer M.U."/>
            <person name="Montooth K."/>
            <person name="Mount S.M."/>
            <person name="Mu X."/>
            <person name="Myers E."/>
            <person name="Negre B."/>
            <person name="Newfeld S."/>
            <person name="Nielsen R."/>
            <person name="Noor M.A."/>
            <person name="O'Grady P."/>
            <person name="Pachter L."/>
            <person name="Papaceit M."/>
            <person name="Parisi M.J."/>
            <person name="Parisi M."/>
            <person name="Parts L."/>
            <person name="Pedersen J.S."/>
            <person name="Pesole G."/>
            <person name="Phillippy A.M."/>
            <person name="Ponting C.P."/>
            <person name="Pop M."/>
            <person name="Porcelli D."/>
            <person name="Powell J.R."/>
            <person name="Prohaska S."/>
            <person name="Pruitt K."/>
            <person name="Puig M."/>
            <person name="Quesneville H."/>
            <person name="Ram K.R."/>
            <person name="Rand D."/>
            <person name="Rasmussen M.D."/>
            <person name="Reed L.K."/>
            <person name="Reenan R."/>
            <person name="Reily A."/>
            <person name="Remington K.A."/>
            <person name="Rieger T.T."/>
            <person name="Ritchie M.G."/>
            <person name="Robin C."/>
            <person name="Rogers Y.H."/>
            <person name="Rohde C."/>
            <person name="Rozas J."/>
            <person name="Rubenfield M.J."/>
            <person name="Ruiz A."/>
            <person name="Russo S."/>
            <person name="Salzberg S.L."/>
            <person name="Sanchez-Gracia A."/>
            <person name="Saranga D.J."/>
            <person name="Sato H."/>
            <person name="Schaeffer S.W."/>
            <person name="Schatz M.C."/>
            <person name="Schlenke T."/>
            <person name="Schwartz R."/>
            <person name="Segarra C."/>
            <person name="Singh R.S."/>
            <person name="Sirot L."/>
            <person name="Sirota M."/>
            <person name="Sisneros N.B."/>
            <person name="Smith C.D."/>
            <person name="Smith T.F."/>
            <person name="Spieth J."/>
            <person name="Stage D.E."/>
            <person name="Stark A."/>
            <person name="Stephan W."/>
            <person name="Strausberg R.L."/>
            <person name="Strempel S."/>
            <person name="Sturgill D."/>
            <person name="Sutton G."/>
            <person name="Sutton G.G."/>
            <person name="Tao W."/>
            <person name="Teichmann S."/>
            <person name="Tobari Y.N."/>
            <person name="Tomimura Y."/>
            <person name="Tsolas J.M."/>
            <person name="Valente V.L."/>
            <person name="Venter E."/>
            <person name="Venter J.C."/>
            <person name="Vicario S."/>
            <person name="Vieira F.G."/>
            <person name="Vilella A.J."/>
            <person name="Villasante A."/>
            <person name="Walenz B."/>
            <person name="Wang J."/>
            <person name="Wasserman M."/>
            <person name="Watts T."/>
            <person name="Wilson D."/>
            <person name="Wilson R.K."/>
            <person name="Wing R.A."/>
            <person name="Wolfner M.F."/>
            <person name="Wong A."/>
            <person name="Wong G.K."/>
            <person name="Wu C.I."/>
            <person name="Wu G."/>
            <person name="Yamamoto D."/>
            <person name="Yang H.P."/>
            <person name="Yang S.P."/>
            <person name="Yorke J.A."/>
            <person name="Yoshida K."/>
            <person name="Zdobnov E."/>
            <person name="Zhang P."/>
            <person name="Zhang Y."/>
            <person name="Zimin A.V."/>
            <person name="Baldwin J."/>
            <person name="Abdouelleil A."/>
            <person name="Abdulkadir J."/>
            <person name="Abebe A."/>
            <person name="Abera B."/>
            <person name="Abreu J."/>
            <person name="Acer S.C."/>
            <person name="Aftuck L."/>
            <person name="Alexander A."/>
            <person name="An P."/>
            <person name="Anderson E."/>
            <person name="Anderson S."/>
            <person name="Arachi H."/>
            <person name="Azer M."/>
            <person name="Bachantsang P."/>
            <person name="Barry A."/>
            <person name="Bayul T."/>
            <person name="Berlin A."/>
            <person name="Bessette D."/>
            <person name="Bloom T."/>
            <person name="Blye J."/>
            <person name="Boguslavskiy L."/>
            <person name="Bonnet C."/>
            <person name="Boukhgalter B."/>
            <person name="Bourzgui I."/>
            <person name="Brown A."/>
            <person name="Cahill P."/>
            <person name="Channer S."/>
            <person name="Cheshatsang Y."/>
            <person name="Chuda L."/>
            <person name="Citroen M."/>
            <person name="Collymore A."/>
            <person name="Cooke P."/>
            <person name="Costello M."/>
            <person name="D'Aco K."/>
            <person name="Daza R."/>
            <person name="De Haan G."/>
            <person name="DeGray S."/>
            <person name="DeMaso C."/>
            <person name="Dhargay N."/>
            <person name="Dooley K."/>
            <person name="Dooley E."/>
            <person name="Doricent M."/>
            <person name="Dorje P."/>
            <person name="Dorjee K."/>
            <person name="Dupes A."/>
            <person name="Elong R."/>
            <person name="Falk J."/>
            <person name="Farina A."/>
            <person name="Faro S."/>
            <person name="Ferguson D."/>
            <person name="Fisher S."/>
            <person name="Foley C.D."/>
            <person name="Franke A."/>
            <person name="Friedrich D."/>
            <person name="Gadbois L."/>
            <person name="Gearin G."/>
            <person name="Gearin C.R."/>
            <person name="Giannoukos G."/>
            <person name="Goode T."/>
            <person name="Graham J."/>
            <person name="Grandbois E."/>
            <person name="Grewal S."/>
            <person name="Gyaltsen K."/>
            <person name="Hafez N."/>
            <person name="Hagos B."/>
            <person name="Hall J."/>
            <person name="Henson C."/>
            <person name="Hollinger A."/>
            <person name="Honan T."/>
            <person name="Huard M.D."/>
            <person name="Hughes L."/>
            <person name="Hurhula B."/>
            <person name="Husby M.E."/>
            <person name="Kamat A."/>
            <person name="Kanga B."/>
            <person name="Kashin S."/>
            <person name="Khazanovich D."/>
            <person name="Kisner P."/>
            <person name="Lance K."/>
            <person name="Lara M."/>
            <person name="Lee W."/>
            <person name="Lennon N."/>
            <person name="Letendre F."/>
            <person name="LeVine R."/>
            <person name="Lipovsky A."/>
            <person name="Liu X."/>
            <person name="Liu J."/>
            <person name="Liu S."/>
            <person name="Lokyitsang T."/>
            <person name="Lokyitsang Y."/>
            <person name="Lubonja R."/>
            <person name="Lui A."/>
            <person name="MacDonald P."/>
            <person name="Magnisalis V."/>
            <person name="Maru K."/>
            <person name="Matthews C."/>
            <person name="McCusker W."/>
            <person name="McDonough S."/>
            <person name="Mehta T."/>
            <person name="Meldrim J."/>
            <person name="Meneus L."/>
            <person name="Mihai O."/>
            <person name="Mihalev A."/>
            <person name="Mihova T."/>
            <person name="Mittelman R."/>
            <person name="Mlenga V."/>
            <person name="Montmayeur A."/>
            <person name="Mulrain L."/>
            <person name="Navidi A."/>
            <person name="Naylor J."/>
            <person name="Negash T."/>
            <person name="Nguyen T."/>
            <person name="Nguyen N."/>
            <person name="Nicol R."/>
            <person name="Norbu C."/>
            <person name="Norbu N."/>
            <person name="Novod N."/>
            <person name="O'Neill B."/>
            <person name="Osman S."/>
            <person name="Markiewicz E."/>
            <person name="Oyono O.L."/>
            <person name="Patti C."/>
            <person name="Phunkhang P."/>
            <person name="Pierre F."/>
            <person name="Priest M."/>
            <person name="Raghuraman S."/>
            <person name="Rege F."/>
            <person name="Reyes R."/>
            <person name="Rise C."/>
            <person name="Rogov P."/>
            <person name="Ross K."/>
            <person name="Ryan E."/>
            <person name="Settipalli S."/>
            <person name="Shea T."/>
            <person name="Sherpa N."/>
            <person name="Shi L."/>
            <person name="Shih D."/>
            <person name="Sparrow T."/>
            <person name="Spaulding J."/>
            <person name="Stalker J."/>
            <person name="Stange-Thomann N."/>
            <person name="Stavropoulos S."/>
            <person name="Stone C."/>
            <person name="Strader C."/>
            <person name="Tesfaye S."/>
            <person name="Thomson T."/>
            <person name="Thoulutsang Y."/>
            <person name="Thoulutsang D."/>
            <person name="Topham K."/>
            <person name="Topping I."/>
            <person name="Tsamla T."/>
            <person name="Vassiliev H."/>
            <person name="Vo A."/>
            <person name="Wangchuk T."/>
            <person name="Wangdi T."/>
            <person name="Weiand M."/>
            <person name="Wilkinson J."/>
            <person name="Wilson A."/>
            <person name="Yadav S."/>
            <person name="Young G."/>
            <person name="Yu Q."/>
            <person name="Zembek L."/>
            <person name="Zhong D."/>
            <person name="Zimmer A."/>
            <person name="Zwirko Z."/>
            <person name="Jaffe D.B."/>
            <person name="Alvarez P."/>
            <person name="Brockman W."/>
            <person name="Butler J."/>
            <person name="Chin C."/>
            <person name="Gnerre S."/>
            <person name="Grabherr M."/>
            <person name="Kleber M."/>
            <person name="Mauceli E."/>
            <person name="MacCallum I."/>
        </authorList>
    </citation>
    <scope>NUCLEOTIDE SEQUENCE [LARGE SCALE GENOMIC DNA]</scope>
    <source>
        <strain evidence="2">Tucson 14024-0371.13</strain>
    </source>
</reference>
<sequence>MASCRCYCPVTHVIFDCDGTLMNTESLYMKIAIETLAPFGKTYTLEDQARYLGKSSSVVAREIVEDFNLPITAEEYHKSYRQSNYTYMKDVKLLPGVKDFILHLHEFRIPIAIATGSISEMIALKFQSHPDIKNAFHHIVCGNDPELGPDRGKPEPDIYLLAASRFHPPADPRKCLVFEDSPVGLRSGQAAGMQVVFIPESENSRARGEDPTMVLRSMTEFQPELFGLPAYPNCSKFEFG</sequence>
<evidence type="ECO:0000313" key="2">
    <source>
        <dbReference type="Proteomes" id="UP000007801"/>
    </source>
</evidence>
<dbReference type="SFLD" id="SFLDG01129">
    <property type="entry name" value="C1.5:_HAD__Beta-PGM__Phosphata"/>
    <property type="match status" value="1"/>
</dbReference>
<dbReference type="eggNOG" id="KOG2914">
    <property type="taxonomic scope" value="Eukaryota"/>
</dbReference>
<gene>
    <name evidence="1" type="primary">Dana\GF14725</name>
    <name evidence="1" type="synonym">dana_GLEANR_15490</name>
    <name evidence="1" type="ORF">GF14725</name>
</gene>
<keyword evidence="2" id="KW-1185">Reference proteome</keyword>
<dbReference type="PANTHER" id="PTHR18901:SF38">
    <property type="entry name" value="PSEUDOURIDINE-5'-PHOSPHATASE"/>
    <property type="match status" value="1"/>
</dbReference>
<dbReference type="Proteomes" id="UP000007801">
    <property type="component" value="Unassembled WGS sequence"/>
</dbReference>
<protein>
    <submittedName>
        <fullName evidence="1">Uncharacterized protein</fullName>
    </submittedName>
</protein>
<dbReference type="InterPro" id="IPR023198">
    <property type="entry name" value="PGP-like_dom2"/>
</dbReference>
<proteinExistence type="predicted"/>
<dbReference type="SUPFAM" id="SSF56784">
    <property type="entry name" value="HAD-like"/>
    <property type="match status" value="1"/>
</dbReference>
<dbReference type="EMBL" id="CH902620">
    <property type="protein sequence ID" value="EDV31079.1"/>
    <property type="molecule type" value="Genomic_DNA"/>
</dbReference>
<dbReference type="InterPro" id="IPR036412">
    <property type="entry name" value="HAD-like_sf"/>
</dbReference>
<dbReference type="InterPro" id="IPR041492">
    <property type="entry name" value="HAD_2"/>
</dbReference>
<dbReference type="PhylomeDB" id="B3MNC2"/>
<organism evidence="1 2">
    <name type="scientific">Drosophila ananassae</name>
    <name type="common">Fruit fly</name>
    <dbReference type="NCBI Taxonomy" id="7217"/>
    <lineage>
        <taxon>Eukaryota</taxon>
        <taxon>Metazoa</taxon>
        <taxon>Ecdysozoa</taxon>
        <taxon>Arthropoda</taxon>
        <taxon>Hexapoda</taxon>
        <taxon>Insecta</taxon>
        <taxon>Pterygota</taxon>
        <taxon>Neoptera</taxon>
        <taxon>Endopterygota</taxon>
        <taxon>Diptera</taxon>
        <taxon>Brachycera</taxon>
        <taxon>Muscomorpha</taxon>
        <taxon>Ephydroidea</taxon>
        <taxon>Drosophilidae</taxon>
        <taxon>Drosophila</taxon>
        <taxon>Sophophora</taxon>
    </lineage>
</organism>
<dbReference type="InterPro" id="IPR006439">
    <property type="entry name" value="HAD-SF_hydro_IA"/>
</dbReference>
<dbReference type="Gene3D" id="3.40.50.1000">
    <property type="entry name" value="HAD superfamily/HAD-like"/>
    <property type="match status" value="1"/>
</dbReference>
<dbReference type="SFLD" id="SFLDS00003">
    <property type="entry name" value="Haloacid_Dehalogenase"/>
    <property type="match status" value="1"/>
</dbReference>
<dbReference type="InParanoid" id="B3MNC2"/>
<dbReference type="Pfam" id="PF13419">
    <property type="entry name" value="HAD_2"/>
    <property type="match status" value="1"/>
</dbReference>
<dbReference type="PANTHER" id="PTHR18901">
    <property type="entry name" value="2-DEOXYGLUCOSE-6-PHOSPHATE PHOSPHATASE 2"/>
    <property type="match status" value="1"/>
</dbReference>
<name>B3MNC2_DROAN</name>
<dbReference type="NCBIfam" id="TIGR01509">
    <property type="entry name" value="HAD-SF-IA-v3"/>
    <property type="match status" value="1"/>
</dbReference>
<dbReference type="SMR" id="B3MNC2"/>
<dbReference type="OrthoDB" id="40579at2759"/>
<dbReference type="STRING" id="7217.B3MNC2"/>
<dbReference type="InterPro" id="IPR023214">
    <property type="entry name" value="HAD_sf"/>
</dbReference>
<keyword evidence="1" id="KW-0378">Hydrolase</keyword>
<dbReference type="AlphaFoldDB" id="B3MNC2"/>
<evidence type="ECO:0000313" key="1">
    <source>
        <dbReference type="EMBL" id="EDV31079.1"/>
    </source>
</evidence>
<dbReference type="OMA" id="THCIFDN"/>
<dbReference type="GO" id="GO:0016791">
    <property type="term" value="F:phosphatase activity"/>
    <property type="evidence" value="ECO:0007669"/>
    <property type="project" value="TreeGrafter"/>
</dbReference>
<dbReference type="HOGENOM" id="CLU_045011_13_0_1"/>
<dbReference type="FunCoup" id="B3MNC2">
    <property type="interactions" value="2"/>
</dbReference>
<accession>B3MNC2</accession>
<dbReference type="FunFam" id="3.40.50.1000:FF:000055">
    <property type="entry name" value="Haloacid dehalogenase-like hydrolase family protein"/>
    <property type="match status" value="1"/>
</dbReference>